<dbReference type="RefSeq" id="WP_185142788.1">
    <property type="nucleotide sequence ID" value="NZ_JACJVP010000020.1"/>
</dbReference>
<dbReference type="CDD" id="cd02883">
    <property type="entry name" value="NUDIX_Hydrolase"/>
    <property type="match status" value="1"/>
</dbReference>
<evidence type="ECO:0000313" key="3">
    <source>
        <dbReference type="Proteomes" id="UP000547209"/>
    </source>
</evidence>
<dbReference type="InterPro" id="IPR000086">
    <property type="entry name" value="NUDIX_hydrolase_dom"/>
</dbReference>
<dbReference type="Pfam" id="PF00293">
    <property type="entry name" value="NUDIX"/>
    <property type="match status" value="1"/>
</dbReference>
<dbReference type="Gene3D" id="3.90.79.10">
    <property type="entry name" value="Nucleoside Triphosphate Pyrophosphohydrolase"/>
    <property type="match status" value="1"/>
</dbReference>
<sequence>MTSIYVNWGESKVKLTWNRHLMPQRALITSVHGFCFRGSELLLVDLNHRGWDIPGGHIEPEESPEQCFRREALEEGYVEGNSELLGAVTVDHSDNPLWNESGPYPLVGYQVFYGMKILRLLPFEAQYESSRRMFVPPQDVSSYYEGWNALHQEMLDNALSQFAPF</sequence>
<reference evidence="2 3" key="1">
    <citation type="submission" date="2020-08" db="EMBL/GenBank/DDBJ databases">
        <title>Cohnella phylogeny.</title>
        <authorList>
            <person name="Dunlap C."/>
        </authorList>
    </citation>
    <scope>NUCLEOTIDE SEQUENCE [LARGE SCALE GENOMIC DNA]</scope>
    <source>
        <strain evidence="2 3">DSM 28246</strain>
    </source>
</reference>
<protein>
    <submittedName>
        <fullName evidence="2">NUDIX domain-containing protein</fullName>
    </submittedName>
</protein>
<keyword evidence="3" id="KW-1185">Reference proteome</keyword>
<dbReference type="InterPro" id="IPR015797">
    <property type="entry name" value="NUDIX_hydrolase-like_dom_sf"/>
</dbReference>
<accession>A0A7X0VES4</accession>
<feature type="domain" description="Nudix hydrolase" evidence="1">
    <location>
        <begin position="26"/>
        <end position="156"/>
    </location>
</feature>
<dbReference type="SUPFAM" id="SSF55811">
    <property type="entry name" value="Nudix"/>
    <property type="match status" value="1"/>
</dbReference>
<dbReference type="Proteomes" id="UP000547209">
    <property type="component" value="Unassembled WGS sequence"/>
</dbReference>
<proteinExistence type="predicted"/>
<dbReference type="PROSITE" id="PS51462">
    <property type="entry name" value="NUDIX"/>
    <property type="match status" value="1"/>
</dbReference>
<organism evidence="2 3">
    <name type="scientific">Cohnella nanjingensis</name>
    <dbReference type="NCBI Taxonomy" id="1387779"/>
    <lineage>
        <taxon>Bacteria</taxon>
        <taxon>Bacillati</taxon>
        <taxon>Bacillota</taxon>
        <taxon>Bacilli</taxon>
        <taxon>Bacillales</taxon>
        <taxon>Paenibacillaceae</taxon>
        <taxon>Cohnella</taxon>
    </lineage>
</organism>
<dbReference type="AlphaFoldDB" id="A0A7X0VES4"/>
<name>A0A7X0VES4_9BACL</name>
<evidence type="ECO:0000313" key="2">
    <source>
        <dbReference type="EMBL" id="MBB6671302.1"/>
    </source>
</evidence>
<evidence type="ECO:0000259" key="1">
    <source>
        <dbReference type="PROSITE" id="PS51462"/>
    </source>
</evidence>
<dbReference type="EMBL" id="JACJVP010000020">
    <property type="protein sequence ID" value="MBB6671302.1"/>
    <property type="molecule type" value="Genomic_DNA"/>
</dbReference>
<comment type="caution">
    <text evidence="2">The sequence shown here is derived from an EMBL/GenBank/DDBJ whole genome shotgun (WGS) entry which is preliminary data.</text>
</comment>
<gene>
    <name evidence="2" type="ORF">H7C19_11495</name>
</gene>